<reference evidence="5 6" key="1">
    <citation type="submission" date="2017-05" db="EMBL/GenBank/DDBJ databases">
        <authorList>
            <person name="Varghese N."/>
            <person name="Submissions S."/>
        </authorList>
    </citation>
    <scope>NUCLEOTIDE SEQUENCE [LARGE SCALE GENOMIC DNA]</scope>
    <source>
        <strain evidence="5 6">DSM 25457</strain>
    </source>
</reference>
<dbReference type="Gene3D" id="3.90.470.20">
    <property type="entry name" value="4'-phosphopantetheinyl transferase domain"/>
    <property type="match status" value="2"/>
</dbReference>
<accession>A0ABY1PYB8</accession>
<keyword evidence="2 5" id="KW-0808">Transferase</keyword>
<gene>
    <name evidence="5" type="ORF">SAMN06265222_103129</name>
</gene>
<evidence type="ECO:0000259" key="4">
    <source>
        <dbReference type="Pfam" id="PF01648"/>
    </source>
</evidence>
<keyword evidence="6" id="KW-1185">Reference proteome</keyword>
<feature type="domain" description="4'-phosphopantetheinyl transferase" evidence="4">
    <location>
        <begin position="117"/>
        <end position="222"/>
    </location>
</feature>
<dbReference type="InterPro" id="IPR037143">
    <property type="entry name" value="4-PPantetheinyl_Trfase_dom_sf"/>
</dbReference>
<evidence type="ECO:0000256" key="3">
    <source>
        <dbReference type="SAM" id="MobiDB-lite"/>
    </source>
</evidence>
<protein>
    <submittedName>
        <fullName evidence="5">4'-phosphopantetheinyl transferase</fullName>
    </submittedName>
</protein>
<feature type="region of interest" description="Disordered" evidence="3">
    <location>
        <begin position="228"/>
        <end position="252"/>
    </location>
</feature>
<evidence type="ECO:0000313" key="6">
    <source>
        <dbReference type="Proteomes" id="UP001158067"/>
    </source>
</evidence>
<dbReference type="Pfam" id="PF01648">
    <property type="entry name" value="ACPS"/>
    <property type="match status" value="1"/>
</dbReference>
<dbReference type="EMBL" id="FXUG01000003">
    <property type="protein sequence ID" value="SMP50573.1"/>
    <property type="molecule type" value="Genomic_DNA"/>
</dbReference>
<dbReference type="Proteomes" id="UP001158067">
    <property type="component" value="Unassembled WGS sequence"/>
</dbReference>
<comment type="caution">
    <text evidence="5">The sequence shown here is derived from an EMBL/GenBank/DDBJ whole genome shotgun (WGS) entry which is preliminary data.</text>
</comment>
<evidence type="ECO:0000256" key="2">
    <source>
        <dbReference type="ARBA" id="ARBA00022679"/>
    </source>
</evidence>
<dbReference type="InterPro" id="IPR050559">
    <property type="entry name" value="P-Pant_transferase_sf"/>
</dbReference>
<proteinExistence type="inferred from homology"/>
<dbReference type="PANTHER" id="PTHR12215:SF10">
    <property type="entry name" value="L-AMINOADIPATE-SEMIALDEHYDE DEHYDROGENASE-PHOSPHOPANTETHEINYL TRANSFERASE"/>
    <property type="match status" value="1"/>
</dbReference>
<organism evidence="5 6">
    <name type="scientific">Neorhodopirellula lusitana</name>
    <dbReference type="NCBI Taxonomy" id="445327"/>
    <lineage>
        <taxon>Bacteria</taxon>
        <taxon>Pseudomonadati</taxon>
        <taxon>Planctomycetota</taxon>
        <taxon>Planctomycetia</taxon>
        <taxon>Pirellulales</taxon>
        <taxon>Pirellulaceae</taxon>
        <taxon>Neorhodopirellula</taxon>
    </lineage>
</organism>
<dbReference type="SUPFAM" id="SSF56214">
    <property type="entry name" value="4'-phosphopantetheinyl transferase"/>
    <property type="match status" value="2"/>
</dbReference>
<comment type="similarity">
    <text evidence="1">Belongs to the P-Pant transferase superfamily. Gsp/Sfp/HetI/AcpT family.</text>
</comment>
<dbReference type="GO" id="GO:0016740">
    <property type="term" value="F:transferase activity"/>
    <property type="evidence" value="ECO:0007669"/>
    <property type="project" value="UniProtKB-KW"/>
</dbReference>
<evidence type="ECO:0000313" key="5">
    <source>
        <dbReference type="EMBL" id="SMP50573.1"/>
    </source>
</evidence>
<dbReference type="PANTHER" id="PTHR12215">
    <property type="entry name" value="PHOSPHOPANTETHEINE TRANSFERASE"/>
    <property type="match status" value="1"/>
</dbReference>
<name>A0ABY1PYB8_9BACT</name>
<evidence type="ECO:0000256" key="1">
    <source>
        <dbReference type="ARBA" id="ARBA00010990"/>
    </source>
</evidence>
<dbReference type="InterPro" id="IPR008278">
    <property type="entry name" value="4-PPantetheinyl_Trfase_dom"/>
</dbReference>
<sequence>MLAMTELNDEIQVWLAPAAHDTPGPIETFCETLLLEEERVAANRFRVNSARHQHVIGRAMARCLLSSGCCEHHEIGFRILDHGKPIVDQPEVARRAFNIAHTRGLVVCGLGQANQWLGVDVEWMDRRTDPALAERYFAPAEIQQLQSLRTDDERQKLFLRIWTLKEAFIKAIGTGLSTPLDQFAFEEAKSNEPTLTLADPDLARDREWTFRAFEPRPGFVAAIAVGEEPADSKGAKASSRPVRLMNFENQLP</sequence>